<dbReference type="EMBL" id="JBBIAA010000002">
    <property type="protein sequence ID" value="MEJ5944155.1"/>
    <property type="molecule type" value="Genomic_DNA"/>
</dbReference>
<feature type="region of interest" description="Disordered" evidence="5">
    <location>
        <begin position="295"/>
        <end position="315"/>
    </location>
</feature>
<dbReference type="InterPro" id="IPR007502">
    <property type="entry name" value="Helicase-assoc_dom"/>
</dbReference>
<dbReference type="Pfam" id="PF21010">
    <property type="entry name" value="HA2_C"/>
    <property type="match status" value="1"/>
</dbReference>
<evidence type="ECO:0000256" key="5">
    <source>
        <dbReference type="SAM" id="MobiDB-lite"/>
    </source>
</evidence>
<evidence type="ECO:0000313" key="9">
    <source>
        <dbReference type="Proteomes" id="UP001387100"/>
    </source>
</evidence>
<dbReference type="GO" id="GO:0016787">
    <property type="term" value="F:hydrolase activity"/>
    <property type="evidence" value="ECO:0007669"/>
    <property type="project" value="UniProtKB-KW"/>
</dbReference>
<dbReference type="PROSITE" id="PS51192">
    <property type="entry name" value="HELICASE_ATP_BIND_1"/>
    <property type="match status" value="1"/>
</dbReference>
<dbReference type="RefSeq" id="WP_339573546.1">
    <property type="nucleotide sequence ID" value="NZ_JBBIAA010000002.1"/>
</dbReference>
<name>A0ABU8RGH5_9ACTN</name>
<keyword evidence="3 8" id="KW-0347">Helicase</keyword>
<dbReference type="InterPro" id="IPR027417">
    <property type="entry name" value="P-loop_NTPase"/>
</dbReference>
<gene>
    <name evidence="8" type="primary">hrpA</name>
    <name evidence="8" type="ORF">WDZ17_02465</name>
</gene>
<evidence type="ECO:0000313" key="8">
    <source>
        <dbReference type="EMBL" id="MEJ5944155.1"/>
    </source>
</evidence>
<dbReference type="SUPFAM" id="SSF52540">
    <property type="entry name" value="P-loop containing nucleoside triphosphate hydrolases"/>
    <property type="match status" value="1"/>
</dbReference>
<dbReference type="SMART" id="SM00490">
    <property type="entry name" value="HELICc"/>
    <property type="match status" value="1"/>
</dbReference>
<dbReference type="SMART" id="SM00847">
    <property type="entry name" value="HA2"/>
    <property type="match status" value="1"/>
</dbReference>
<dbReference type="Pfam" id="PF07717">
    <property type="entry name" value="OB_NTP_bind"/>
    <property type="match status" value="1"/>
</dbReference>
<accession>A0ABU8RGH5</accession>
<feature type="compositionally biased region" description="Basic residues" evidence="5">
    <location>
        <begin position="7"/>
        <end position="16"/>
    </location>
</feature>
<dbReference type="GO" id="GO:0003724">
    <property type="term" value="F:RNA helicase activity"/>
    <property type="evidence" value="ECO:0007669"/>
    <property type="project" value="UniProtKB-EC"/>
</dbReference>
<evidence type="ECO:0000256" key="2">
    <source>
        <dbReference type="ARBA" id="ARBA00022801"/>
    </source>
</evidence>
<organism evidence="8 9">
    <name type="scientific">Pseudokineococcus basanitobsidens</name>
    <dbReference type="NCBI Taxonomy" id="1926649"/>
    <lineage>
        <taxon>Bacteria</taxon>
        <taxon>Bacillati</taxon>
        <taxon>Actinomycetota</taxon>
        <taxon>Actinomycetes</taxon>
        <taxon>Kineosporiales</taxon>
        <taxon>Kineosporiaceae</taxon>
        <taxon>Pseudokineococcus</taxon>
    </lineage>
</organism>
<dbReference type="InterPro" id="IPR011545">
    <property type="entry name" value="DEAD/DEAH_box_helicase_dom"/>
</dbReference>
<evidence type="ECO:0000259" key="6">
    <source>
        <dbReference type="PROSITE" id="PS51192"/>
    </source>
</evidence>
<dbReference type="Pfam" id="PF00270">
    <property type="entry name" value="DEAD"/>
    <property type="match status" value="1"/>
</dbReference>
<dbReference type="EC" id="3.6.4.13" evidence="8"/>
<feature type="region of interest" description="Disordered" evidence="5">
    <location>
        <begin position="737"/>
        <end position="764"/>
    </location>
</feature>
<dbReference type="Proteomes" id="UP001387100">
    <property type="component" value="Unassembled WGS sequence"/>
</dbReference>
<evidence type="ECO:0000256" key="4">
    <source>
        <dbReference type="ARBA" id="ARBA00022840"/>
    </source>
</evidence>
<feature type="compositionally biased region" description="Low complexity" evidence="5">
    <location>
        <begin position="669"/>
        <end position="695"/>
    </location>
</feature>
<evidence type="ECO:0000256" key="1">
    <source>
        <dbReference type="ARBA" id="ARBA00022741"/>
    </source>
</evidence>
<dbReference type="Pfam" id="PF00271">
    <property type="entry name" value="Helicase_C"/>
    <property type="match status" value="1"/>
</dbReference>
<keyword evidence="2 8" id="KW-0378">Hydrolase</keyword>
<dbReference type="SMART" id="SM00382">
    <property type="entry name" value="AAA"/>
    <property type="match status" value="1"/>
</dbReference>
<dbReference type="NCBIfam" id="TIGR01967">
    <property type="entry name" value="DEAH_box_HrpA"/>
    <property type="match status" value="1"/>
</dbReference>
<feature type="region of interest" description="Disordered" evidence="5">
    <location>
        <begin position="669"/>
        <end position="718"/>
    </location>
</feature>
<evidence type="ECO:0000259" key="7">
    <source>
        <dbReference type="PROSITE" id="PS51194"/>
    </source>
</evidence>
<dbReference type="SMART" id="SM00487">
    <property type="entry name" value="DEXDc"/>
    <property type="match status" value="1"/>
</dbReference>
<keyword evidence="1" id="KW-0547">Nucleotide-binding</keyword>
<feature type="domain" description="Helicase ATP-binding" evidence="6">
    <location>
        <begin position="113"/>
        <end position="276"/>
    </location>
</feature>
<dbReference type="InterPro" id="IPR003593">
    <property type="entry name" value="AAA+_ATPase"/>
</dbReference>
<dbReference type="Pfam" id="PF11898">
    <property type="entry name" value="DUF3418"/>
    <property type="match status" value="1"/>
</dbReference>
<keyword evidence="4" id="KW-0067">ATP-binding</keyword>
<evidence type="ECO:0000256" key="3">
    <source>
        <dbReference type="ARBA" id="ARBA00022806"/>
    </source>
</evidence>
<reference evidence="8 9" key="1">
    <citation type="journal article" date="2017" name="Int. J. Syst. Evol. Microbiol.">
        <title>Pseudokineococcus basanitobsidens sp. nov., isolated from volcanic rock.</title>
        <authorList>
            <person name="Lee D.W."/>
            <person name="Park M.Y."/>
            <person name="Kim J.J."/>
            <person name="Kim B.S."/>
        </authorList>
    </citation>
    <scope>NUCLEOTIDE SEQUENCE [LARGE SCALE GENOMIC DNA]</scope>
    <source>
        <strain evidence="8 9">DSM 103726</strain>
    </source>
</reference>
<protein>
    <submittedName>
        <fullName evidence="8">ATP-dependent RNA helicase HrpA</fullName>
        <ecNumber evidence="8">3.6.4.13</ecNumber>
    </submittedName>
</protein>
<dbReference type="PANTHER" id="PTHR18934">
    <property type="entry name" value="ATP-DEPENDENT RNA HELICASE"/>
    <property type="match status" value="1"/>
</dbReference>
<dbReference type="InterPro" id="IPR011709">
    <property type="entry name" value="DEAD-box_helicase_OB_fold"/>
</dbReference>
<feature type="region of interest" description="Disordered" evidence="5">
    <location>
        <begin position="1"/>
        <end position="39"/>
    </location>
</feature>
<dbReference type="Gene3D" id="3.40.50.300">
    <property type="entry name" value="P-loop containing nucleotide triphosphate hydrolases"/>
    <property type="match status" value="2"/>
</dbReference>
<feature type="compositionally biased region" description="Acidic residues" evidence="5">
    <location>
        <begin position="296"/>
        <end position="308"/>
    </location>
</feature>
<sequence>MADQRTASRRGSRRGRRPDGAGSRPGGPPPQETPQSSALREALAEVGVADAQRLERRVDGALRRPGPERGPALTRLEPEVEAARARLAARRASVPAVSYPPELPVSGARDEIAAAIRDHQVVVVAGETGSGKTTQLPKICLELGRGARGMIGHTQPRRIAARAVAERVAEELAVPLGEQVGYAVRFTDRVSERTLVSVVTDGILLAEVQRDPLLSRYDTVIIDEAHERSLNIDFLLGILHRLLPRRPDLKLVITSATIDPRRFADHFADVAGEVPVIEVSGRTYPVEVRYRPLVDDAAEDEDDEDERDDDRPVRAAKEPVEALCDAVRELAATGPGDVLVFLPGEREIREASDAVARMQLRGTEVLPLYARLTGAEQHRVFSAHGPGVQRRVVLSTNVAETSLTVPGVRYVVDAGLARVSRYSARLKVQRLPVEPVSRASADQRSGRCGRVAEGVAIRLYSEADYEGRPRFTDPEVLRTSLASVILQMAALGLGRVEDFPFVDPPDRRQVADGLALLTELGAIETGEGADDGAAQERGPAESRQLRLTPVGRRLARLPLDPRLARMVLEADRNSCVAEVLVLAAALSVQDPRERPADHQQAADAAHARFRDERGDLLTLLALWRYLHAQQETLSSSAFRRMCKREFLSWLRVREWQDVHRQLRSLTRSLGVDASSSASSTPDDASTTDGDGADTLGEADDDVGEESEGVLPGSEQQVDADRVHASVLAGFLSSIGMREERSKDPRAQQGRGGREQRPARPDRRGVEYLGARGARFALWPGSVLARKPPAWVMAAELVETSRLWARGVAAIQPEWVEALAGHLVRRTYSEPHWSKKRASVVASERVLLHGLPLVAGRTVAYGRVDPALSRDLFLRHALVEGDWVSHHRFLAENRALLEEAEDLEHRTRTRGLVVDEEALFGFYDERVPADVVSGAHFDRWWKGERRRRPDLLTFDPAALLAEGASGVQVDDFPLTWRVGDLDLRVSYRFAPGADDDGVTVHVPLRALAQVEPDAFSWQVPGLRHELVTALVRGLPKAVRRHLAPAPDRAEAVLAVAGPQDGPLLPVLSRELERLTGTAVPVGDWDPASLPEHLRVRFVVEDDQDDSAGHEGGGRGDGGRVLGVGRDLLALRADLTADVRRAVSSAASDLERGGARDAGGAFASGALPQEVSTAGVAGYPALTDEGDSVAVRVHPTAAEAGVAQRAGTRRLLRLELPTPGKDVVRRLSNADLLVLARSPHGSTAALLDDCWDAVLDDLVRRAGGPPTDPEGHAALRERARAEGPAAVAEAVGVVVRVLRTATEVETRIGELSSGAGAGLQALAVQPALADARAQLAGLVHDGFVAEAGRARLPDLQRYLLGLLRRLQHLPADAPRDRDRTGVVQRASADVDRVVAALPAVRRGDDDVREVRWMLEELRVSLFAQGLGTKGSISPQRVDRALARLPLVEA</sequence>
<dbReference type="PROSITE" id="PS51194">
    <property type="entry name" value="HELICASE_CTER"/>
    <property type="match status" value="1"/>
</dbReference>
<dbReference type="InterPro" id="IPR010222">
    <property type="entry name" value="RNA_helicase_HrpA"/>
</dbReference>
<dbReference type="CDD" id="cd18791">
    <property type="entry name" value="SF2_C_RHA"/>
    <property type="match status" value="1"/>
</dbReference>
<dbReference type="Gene3D" id="1.20.120.1080">
    <property type="match status" value="1"/>
</dbReference>
<keyword evidence="9" id="KW-1185">Reference proteome</keyword>
<dbReference type="PANTHER" id="PTHR18934:SF99">
    <property type="entry name" value="ATP-DEPENDENT RNA HELICASE DHX37-RELATED"/>
    <property type="match status" value="1"/>
</dbReference>
<feature type="compositionally biased region" description="Acidic residues" evidence="5">
    <location>
        <begin position="696"/>
        <end position="707"/>
    </location>
</feature>
<dbReference type="InterPro" id="IPR001650">
    <property type="entry name" value="Helicase_C-like"/>
</dbReference>
<dbReference type="InterPro" id="IPR014001">
    <property type="entry name" value="Helicase_ATP-bd"/>
</dbReference>
<feature type="domain" description="Helicase C-terminal" evidence="7">
    <location>
        <begin position="319"/>
        <end position="492"/>
    </location>
</feature>
<proteinExistence type="predicted"/>
<dbReference type="InterPro" id="IPR024590">
    <property type="entry name" value="HrpA_C"/>
</dbReference>
<comment type="caution">
    <text evidence="8">The sequence shown here is derived from an EMBL/GenBank/DDBJ whole genome shotgun (WGS) entry which is preliminary data.</text>
</comment>